<gene>
    <name evidence="1" type="ORF">GBF38_017831</name>
</gene>
<proteinExistence type="predicted"/>
<name>A0ACB7F553_NIBAL</name>
<organism evidence="1 2">
    <name type="scientific">Nibea albiflora</name>
    <name type="common">Yellow drum</name>
    <name type="synonym">Corvina albiflora</name>
    <dbReference type="NCBI Taxonomy" id="240163"/>
    <lineage>
        <taxon>Eukaryota</taxon>
        <taxon>Metazoa</taxon>
        <taxon>Chordata</taxon>
        <taxon>Craniata</taxon>
        <taxon>Vertebrata</taxon>
        <taxon>Euteleostomi</taxon>
        <taxon>Actinopterygii</taxon>
        <taxon>Neopterygii</taxon>
        <taxon>Teleostei</taxon>
        <taxon>Neoteleostei</taxon>
        <taxon>Acanthomorphata</taxon>
        <taxon>Eupercaria</taxon>
        <taxon>Sciaenidae</taxon>
        <taxon>Nibea</taxon>
    </lineage>
</organism>
<sequence length="102" mass="11637">MWGHGTDGGLSDARQAGLGWDRLRTLRHIRTAVPEEPRELRERVKKMKKSRVYVIVGSQRGCYITGHDLQYVSSPERDLVPEGRQPMQHHADTPPTHRDGLT</sequence>
<dbReference type="Proteomes" id="UP000805704">
    <property type="component" value="Chromosome 17"/>
</dbReference>
<evidence type="ECO:0000313" key="1">
    <source>
        <dbReference type="EMBL" id="KAG8009512.1"/>
    </source>
</evidence>
<comment type="caution">
    <text evidence="1">The sequence shown here is derived from an EMBL/GenBank/DDBJ whole genome shotgun (WGS) entry which is preliminary data.</text>
</comment>
<evidence type="ECO:0000313" key="2">
    <source>
        <dbReference type="Proteomes" id="UP000805704"/>
    </source>
</evidence>
<accession>A0ACB7F553</accession>
<dbReference type="EMBL" id="CM024805">
    <property type="protein sequence ID" value="KAG8009512.1"/>
    <property type="molecule type" value="Genomic_DNA"/>
</dbReference>
<reference evidence="1" key="1">
    <citation type="submission" date="2020-04" db="EMBL/GenBank/DDBJ databases">
        <title>A chromosome-scale assembly and high-density genetic map of the yellow drum (Nibea albiflora) genome.</title>
        <authorList>
            <person name="Xu D."/>
            <person name="Zhang W."/>
            <person name="Chen R."/>
            <person name="Tan P."/>
            <person name="Wang L."/>
            <person name="Song H."/>
            <person name="Tian L."/>
            <person name="Zhu Q."/>
            <person name="Wang B."/>
        </authorList>
    </citation>
    <scope>NUCLEOTIDE SEQUENCE</scope>
    <source>
        <strain evidence="1">ZJHYS-2018</strain>
    </source>
</reference>
<protein>
    <submittedName>
        <fullName evidence="1">Uncharacterized protein</fullName>
    </submittedName>
</protein>
<keyword evidence="2" id="KW-1185">Reference proteome</keyword>